<dbReference type="NCBIfam" id="NF006615">
    <property type="entry name" value="PRK09182.1"/>
    <property type="match status" value="1"/>
</dbReference>
<comment type="function">
    <text evidence="1">DNA polymerase III is a complex, multichain enzyme responsible for most of the replicative synthesis in bacteria. The epsilon subunit contain the editing function and is a proofreading 3'-5' exonuclease.</text>
</comment>
<keyword evidence="5" id="KW-1185">Reference proteome</keyword>
<dbReference type="CDD" id="cd06127">
    <property type="entry name" value="DEDDh"/>
    <property type="match status" value="1"/>
</dbReference>
<dbReference type="GO" id="GO:0005829">
    <property type="term" value="C:cytosol"/>
    <property type="evidence" value="ECO:0007669"/>
    <property type="project" value="TreeGrafter"/>
</dbReference>
<dbReference type="EMBL" id="ATHO01000023">
    <property type="protein sequence ID" value="EQB11630.1"/>
    <property type="molecule type" value="Genomic_DNA"/>
</dbReference>
<dbReference type="Proteomes" id="UP000015525">
    <property type="component" value="Unassembled WGS sequence"/>
</dbReference>
<dbReference type="SMART" id="SM00479">
    <property type="entry name" value="EXOIII"/>
    <property type="match status" value="1"/>
</dbReference>
<dbReference type="GO" id="GO:0003676">
    <property type="term" value="F:nucleic acid binding"/>
    <property type="evidence" value="ECO:0007669"/>
    <property type="project" value="InterPro"/>
</dbReference>
<dbReference type="Pfam" id="PF00929">
    <property type="entry name" value="RNase_T"/>
    <property type="match status" value="1"/>
</dbReference>
<feature type="domain" description="Exonuclease" evidence="3">
    <location>
        <begin position="42"/>
        <end position="207"/>
    </location>
</feature>
<dbReference type="PANTHER" id="PTHR30231:SF37">
    <property type="entry name" value="EXODEOXYRIBONUCLEASE 10"/>
    <property type="match status" value="1"/>
</dbReference>
<comment type="subunit">
    <text evidence="2">DNA polymerase III contains a core (composed of alpha, epsilon and theta chains) that associates with a tau subunit. This core dimerizes to form the POLIII' complex. PolIII' associates with the gamma complex (composed of gamma, delta, delta', psi and chi chains) and with the beta chain to form the complete DNA polymerase III complex.</text>
</comment>
<dbReference type="InterPro" id="IPR013520">
    <property type="entry name" value="Ribonucl_H"/>
</dbReference>
<dbReference type="SUPFAM" id="SSF53098">
    <property type="entry name" value="Ribonuclease H-like"/>
    <property type="match status" value="1"/>
</dbReference>
<dbReference type="Gene3D" id="3.30.420.10">
    <property type="entry name" value="Ribonuclease H-like superfamily/Ribonuclease H"/>
    <property type="match status" value="1"/>
</dbReference>
<gene>
    <name evidence="4" type="ORF">L288_03275</name>
</gene>
<dbReference type="InterPro" id="IPR036397">
    <property type="entry name" value="RNaseH_sf"/>
</dbReference>
<dbReference type="PATRIC" id="fig|1329909.3.peg.617"/>
<evidence type="ECO:0000256" key="2">
    <source>
        <dbReference type="ARBA" id="ARBA00026073"/>
    </source>
</evidence>
<evidence type="ECO:0000259" key="3">
    <source>
        <dbReference type="SMART" id="SM00479"/>
    </source>
</evidence>
<evidence type="ECO:0000256" key="1">
    <source>
        <dbReference type="ARBA" id="ARBA00025483"/>
    </source>
</evidence>
<sequence length="292" mass="32545">MGVAAASAAVRPRFAGSGSRQLYQLELTEGPTGLGDPDAPNIAVVVDVETTGLDRKRDVIIELAMRQFRYDDAGRVTNIGRSFTWLQDPSRPLTEEIMKLTGLDDDMLKGQSIDKEVAARILRRADLVVAHNASFDRPRVEDEIPEAAGRAWGCSCVEIGWRDFGFDGRSLGYLLSQAGYFNGAHRAAADVDSTIALLAHEVAPGRSAMAELVTRSAQDSWMVRAVGTAYERKDDLKARGYRWDPDDRIWCREIADREEEEAWLMLNVYSPWASPTSAAPEWRRISARERWA</sequence>
<organism evidence="4 5">
    <name type="scientific">Sphingobium quisquiliarum P25</name>
    <dbReference type="NCBI Taxonomy" id="1329909"/>
    <lineage>
        <taxon>Bacteria</taxon>
        <taxon>Pseudomonadati</taxon>
        <taxon>Pseudomonadota</taxon>
        <taxon>Alphaproteobacteria</taxon>
        <taxon>Sphingomonadales</taxon>
        <taxon>Sphingomonadaceae</taxon>
        <taxon>Sphingobium</taxon>
    </lineage>
</organism>
<reference evidence="4 5" key="1">
    <citation type="journal article" date="2013" name="Genome Announc.">
        <title>Draft Genome Sequence of Sphingobium quisquiliarum Strain P25T, a Novel Hexachlorocyclohexane (HCH)-Degrading Bacterium Isolated from an HCH Dumpsite.</title>
        <authorList>
            <person name="Kumar Singh A."/>
            <person name="Sangwan N."/>
            <person name="Sharma A."/>
            <person name="Gupta V."/>
            <person name="Khurana J.P."/>
            <person name="Lal R."/>
        </authorList>
    </citation>
    <scope>NUCLEOTIDE SEQUENCE [LARGE SCALE GENOMIC DNA]</scope>
    <source>
        <strain evidence="4 5">P25</strain>
    </source>
</reference>
<proteinExistence type="predicted"/>
<comment type="caution">
    <text evidence="4">The sequence shown here is derived from an EMBL/GenBank/DDBJ whole genome shotgun (WGS) entry which is preliminary data.</text>
</comment>
<dbReference type="FunFam" id="3.30.420.10:FF:000045">
    <property type="entry name" value="3'-5' exonuclease DinG"/>
    <property type="match status" value="1"/>
</dbReference>
<dbReference type="GO" id="GO:0045004">
    <property type="term" value="P:DNA replication proofreading"/>
    <property type="evidence" value="ECO:0007669"/>
    <property type="project" value="TreeGrafter"/>
</dbReference>
<dbReference type="GO" id="GO:0008408">
    <property type="term" value="F:3'-5' exonuclease activity"/>
    <property type="evidence" value="ECO:0007669"/>
    <property type="project" value="TreeGrafter"/>
</dbReference>
<protein>
    <recommendedName>
        <fullName evidence="3">Exonuclease domain-containing protein</fullName>
    </recommendedName>
</protein>
<accession>T0IIR9</accession>
<evidence type="ECO:0000313" key="4">
    <source>
        <dbReference type="EMBL" id="EQB11630.1"/>
    </source>
</evidence>
<name>T0IIR9_9SPHN</name>
<evidence type="ECO:0000313" key="5">
    <source>
        <dbReference type="Proteomes" id="UP000015525"/>
    </source>
</evidence>
<dbReference type="AlphaFoldDB" id="T0IIR9"/>
<dbReference type="PANTHER" id="PTHR30231">
    <property type="entry name" value="DNA POLYMERASE III SUBUNIT EPSILON"/>
    <property type="match status" value="1"/>
</dbReference>
<dbReference type="InterPro" id="IPR012337">
    <property type="entry name" value="RNaseH-like_sf"/>
</dbReference>
<dbReference type="RefSeq" id="WP_021236965.1">
    <property type="nucleotide sequence ID" value="NZ_ATHO01000023.1"/>
</dbReference>